<gene>
    <name evidence="3" type="ORF">AABL52_13025</name>
</gene>
<dbReference type="EMBL" id="CP151108">
    <property type="protein sequence ID" value="WZF33228.1"/>
    <property type="molecule type" value="Genomic_DNA"/>
</dbReference>
<evidence type="ECO:0000256" key="1">
    <source>
        <dbReference type="SAM" id="MobiDB-lite"/>
    </source>
</evidence>
<feature type="compositionally biased region" description="Basic and acidic residues" evidence="1">
    <location>
        <begin position="34"/>
        <end position="55"/>
    </location>
</feature>
<protein>
    <submittedName>
        <fullName evidence="3">Spore coat protein</fullName>
    </submittedName>
</protein>
<name>A0ABZ2VWC7_9BACI</name>
<reference evidence="3 4" key="1">
    <citation type="submission" date="2024-04" db="EMBL/GenBank/DDBJ databases">
        <title>Complete genome sequence of Bacillus mobilis strains derived from soil.</title>
        <authorList>
            <person name="Jung H."/>
            <person name="Choi S."/>
            <person name="Kim Y."/>
            <person name="Han J.A."/>
            <person name="Kim E.Y."/>
            <person name="Lee H.-S."/>
        </authorList>
    </citation>
    <scope>NUCLEOTIDE SEQUENCE [LARGE SCALE GENOMIC DNA]</scope>
    <source>
        <strain evidence="3 4">IMGN7</strain>
    </source>
</reference>
<evidence type="ECO:0000313" key="4">
    <source>
        <dbReference type="Proteomes" id="UP001485505"/>
    </source>
</evidence>
<proteinExistence type="predicted"/>
<dbReference type="Pfam" id="PF07552">
    <property type="entry name" value="Coat_X"/>
    <property type="match status" value="2"/>
</dbReference>
<evidence type="ECO:0000259" key="2">
    <source>
        <dbReference type="Pfam" id="PF07552"/>
    </source>
</evidence>
<keyword evidence="3" id="KW-0167">Capsid protein</keyword>
<organism evidence="3 4">
    <name type="scientific">Bacillus paramobilis</name>
    <dbReference type="NCBI Taxonomy" id="2817477"/>
    <lineage>
        <taxon>Bacteria</taxon>
        <taxon>Bacillati</taxon>
        <taxon>Bacillota</taxon>
        <taxon>Bacilli</taxon>
        <taxon>Bacillales</taxon>
        <taxon>Bacillaceae</taxon>
        <taxon>Bacillus</taxon>
        <taxon>Bacillus cereus group</taxon>
    </lineage>
</organism>
<sequence length="196" mass="21973">MCDCEVCRRKKNRDPLNRDSERKKVDSELIKKDCEPKKVDSEPIKKDCEPKKVDSESINQDSESLNSNSFSKNANFLEEAIQTDEIDQISEEYIEIVDSADVQVTTTDTKAALSIQAALQAAIVVVVSVSIADSEKADKITQELFQKSSIKQINRQKTFIKNSRNVTVTTTDTDIAVNIQILLQILLALLVKLNIL</sequence>
<dbReference type="RefSeq" id="WP_199712927.1">
    <property type="nucleotide sequence ID" value="NZ_CP151108.1"/>
</dbReference>
<feature type="domain" description="Spore coat protein X/V" evidence="2">
    <location>
        <begin position="75"/>
        <end position="131"/>
    </location>
</feature>
<keyword evidence="3" id="KW-0946">Virion</keyword>
<feature type="compositionally biased region" description="Polar residues" evidence="1">
    <location>
        <begin position="56"/>
        <end position="66"/>
    </location>
</feature>
<keyword evidence="4" id="KW-1185">Reference proteome</keyword>
<feature type="domain" description="Spore coat protein X/V" evidence="2">
    <location>
        <begin position="138"/>
        <end position="195"/>
    </location>
</feature>
<evidence type="ECO:0000313" key="3">
    <source>
        <dbReference type="EMBL" id="WZF33228.1"/>
    </source>
</evidence>
<dbReference type="Proteomes" id="UP001485505">
    <property type="component" value="Chromosome"/>
</dbReference>
<accession>A0ABZ2VWC7</accession>
<feature type="region of interest" description="Disordered" evidence="1">
    <location>
        <begin position="34"/>
        <end position="66"/>
    </location>
</feature>
<dbReference type="InterPro" id="IPR011428">
    <property type="entry name" value="Spore_coat_X/V"/>
</dbReference>